<organism evidence="4">
    <name type="scientific">Nakamurella sp. A5-74</name>
    <dbReference type="NCBI Taxonomy" id="3158264"/>
    <lineage>
        <taxon>Bacteria</taxon>
        <taxon>Bacillati</taxon>
        <taxon>Actinomycetota</taxon>
        <taxon>Actinomycetes</taxon>
        <taxon>Nakamurellales</taxon>
        <taxon>Nakamurellaceae</taxon>
        <taxon>Nakamurella</taxon>
    </lineage>
</organism>
<evidence type="ECO:0000259" key="3">
    <source>
        <dbReference type="PROSITE" id="PS51549"/>
    </source>
</evidence>
<dbReference type="EMBL" id="CP159218">
    <property type="protein sequence ID" value="XCG63013.1"/>
    <property type="molecule type" value="Genomic_DNA"/>
</dbReference>
<keyword evidence="2" id="KW-0812">Transmembrane</keyword>
<feature type="region of interest" description="Disordered" evidence="1">
    <location>
        <begin position="68"/>
        <end position="141"/>
    </location>
</feature>
<dbReference type="RefSeq" id="WP_353648628.1">
    <property type="nucleotide sequence ID" value="NZ_CP159218.1"/>
</dbReference>
<dbReference type="AlphaFoldDB" id="A0AAU8DLZ5"/>
<keyword evidence="2" id="KW-1133">Transmembrane helix</keyword>
<dbReference type="InterPro" id="IPR019545">
    <property type="entry name" value="DM13_domain"/>
</dbReference>
<accession>A0AAU8DLZ5</accession>
<name>A0AAU8DLZ5_9ACTN</name>
<keyword evidence="2" id="KW-0472">Membrane</keyword>
<proteinExistence type="predicted"/>
<feature type="compositionally biased region" description="Low complexity" evidence="1">
    <location>
        <begin position="74"/>
        <end position="109"/>
    </location>
</feature>
<protein>
    <submittedName>
        <fullName evidence="4">DM13 domain-containing protein</fullName>
    </submittedName>
</protein>
<dbReference type="PROSITE" id="PS51549">
    <property type="entry name" value="DM13"/>
    <property type="match status" value="1"/>
</dbReference>
<evidence type="ECO:0000313" key="4">
    <source>
        <dbReference type="EMBL" id="XCG63013.1"/>
    </source>
</evidence>
<sequence>MRLVRLLRRHPAGTSITAVVLVAAMVFGLYWFQPWKLWTNTTVDEAIPSVAEAAQTLRAPSEPTIRTVARVPGSPTTTSPAAPTATAPTPTATPTAPTASSTPLRATPADPEPSSAPEPAPAGPTAAEPGPTSPGPDPEPEAVQLFRGELISHEHQTSGTVRVIRLADGSRVLTLENLATSDGPDIHVWLAAAPVIPGDDGWYVFDDQPRVDLGQLKGNLGNQVYPVPAGVDLDSLPSVTLWCERFAVSFGAAALS</sequence>
<feature type="compositionally biased region" description="Pro residues" evidence="1">
    <location>
        <begin position="110"/>
        <end position="122"/>
    </location>
</feature>
<evidence type="ECO:0000256" key="1">
    <source>
        <dbReference type="SAM" id="MobiDB-lite"/>
    </source>
</evidence>
<feature type="transmembrane region" description="Helical" evidence="2">
    <location>
        <begin position="12"/>
        <end position="32"/>
    </location>
</feature>
<dbReference type="Pfam" id="PF10517">
    <property type="entry name" value="DM13"/>
    <property type="match status" value="1"/>
</dbReference>
<gene>
    <name evidence="4" type="ORF">ABLG96_17635</name>
</gene>
<evidence type="ECO:0000256" key="2">
    <source>
        <dbReference type="SAM" id="Phobius"/>
    </source>
</evidence>
<reference evidence="4" key="1">
    <citation type="submission" date="2024-05" db="EMBL/GenBank/DDBJ databases">
        <authorList>
            <person name="Cai S.Y."/>
            <person name="Jin L.M."/>
            <person name="Li H.R."/>
        </authorList>
    </citation>
    <scope>NUCLEOTIDE SEQUENCE</scope>
    <source>
        <strain evidence="4">A5-74</strain>
    </source>
</reference>
<feature type="domain" description="DM13" evidence="3">
    <location>
        <begin position="144"/>
        <end position="256"/>
    </location>
</feature>